<dbReference type="PANTHER" id="PTHR48081">
    <property type="entry name" value="AB HYDROLASE SUPERFAMILY PROTEIN C4A8.06C"/>
    <property type="match status" value="1"/>
</dbReference>
<feature type="domain" description="Carboxylesterase type B" evidence="2">
    <location>
        <begin position="56"/>
        <end position="166"/>
    </location>
</feature>
<dbReference type="PANTHER" id="PTHR48081:SF33">
    <property type="entry name" value="KYNURENINE FORMAMIDASE"/>
    <property type="match status" value="1"/>
</dbReference>
<dbReference type="InterPro" id="IPR002018">
    <property type="entry name" value="CarbesteraseB"/>
</dbReference>
<dbReference type="RefSeq" id="WP_340356306.1">
    <property type="nucleotide sequence ID" value="NZ_JBBKZU010000003.1"/>
</dbReference>
<evidence type="ECO:0000259" key="2">
    <source>
        <dbReference type="Pfam" id="PF00135"/>
    </source>
</evidence>
<dbReference type="Pfam" id="PF00135">
    <property type="entry name" value="COesterase"/>
    <property type="match status" value="1"/>
</dbReference>
<proteinExistence type="predicted"/>
<organism evidence="3 4">
    <name type="scientific">Variovorax ureilyticus</name>
    <dbReference type="NCBI Taxonomy" id="1836198"/>
    <lineage>
        <taxon>Bacteria</taxon>
        <taxon>Pseudomonadati</taxon>
        <taxon>Pseudomonadota</taxon>
        <taxon>Betaproteobacteria</taxon>
        <taxon>Burkholderiales</taxon>
        <taxon>Comamonadaceae</taxon>
        <taxon>Variovorax</taxon>
    </lineage>
</organism>
<keyword evidence="4" id="KW-1185">Reference proteome</keyword>
<dbReference type="InterPro" id="IPR029058">
    <property type="entry name" value="AB_hydrolase_fold"/>
</dbReference>
<evidence type="ECO:0000313" key="3">
    <source>
        <dbReference type="EMBL" id="MEJ8810987.1"/>
    </source>
</evidence>
<dbReference type="GO" id="GO:0016787">
    <property type="term" value="F:hydrolase activity"/>
    <property type="evidence" value="ECO:0007669"/>
    <property type="project" value="UniProtKB-KW"/>
</dbReference>
<name>A0ABU8VBF5_9BURK</name>
<dbReference type="InterPro" id="IPR050300">
    <property type="entry name" value="GDXG_lipolytic_enzyme"/>
</dbReference>
<reference evidence="3 4" key="1">
    <citation type="submission" date="2024-03" db="EMBL/GenBank/DDBJ databases">
        <title>Novel species of the genus Variovorax.</title>
        <authorList>
            <person name="Liu Q."/>
            <person name="Xin Y.-H."/>
        </authorList>
    </citation>
    <scope>NUCLEOTIDE SEQUENCE [LARGE SCALE GENOMIC DNA]</scope>
    <source>
        <strain evidence="3 4">KACC 18899</strain>
    </source>
</reference>
<keyword evidence="1 3" id="KW-0378">Hydrolase</keyword>
<dbReference type="Gene3D" id="3.40.50.1820">
    <property type="entry name" value="alpha/beta hydrolase"/>
    <property type="match status" value="1"/>
</dbReference>
<dbReference type="Proteomes" id="UP001365846">
    <property type="component" value="Unassembled WGS sequence"/>
</dbReference>
<evidence type="ECO:0000313" key="4">
    <source>
        <dbReference type="Proteomes" id="UP001365846"/>
    </source>
</evidence>
<sequence length="288" mass="31450">MPSYDPAWLDRMYNNRVLVPEHPAYFARWAAQSAELRDALTAHIDLPYGDGPNETLDVFPAAEPNAPVLVFIHGGYWRALDKSEHSFVARAFHARGVCVVMPNYALCPGTPERPIGIADIALQMARALEWTWRNIATYGGDPSRITVAGHSAGGHLAAMLLGCDWKALAPDLPADLVRNALSISGIHDLRPIQHTPFLASVLNLTDADSLRVSPALWPAPARGKLYTVAGGDESAEFLRQNELIREAWGADVVPVCEALPGHHHFSVLETLADPAQRLHGLAMELLEK</sequence>
<gene>
    <name evidence="3" type="ORF">WKW77_07895</name>
</gene>
<comment type="caution">
    <text evidence="3">The sequence shown here is derived from an EMBL/GenBank/DDBJ whole genome shotgun (WGS) entry which is preliminary data.</text>
</comment>
<dbReference type="SUPFAM" id="SSF53474">
    <property type="entry name" value="alpha/beta-Hydrolases"/>
    <property type="match status" value="1"/>
</dbReference>
<protein>
    <submittedName>
        <fullName evidence="3">Alpha/beta hydrolase</fullName>
    </submittedName>
</protein>
<accession>A0ABU8VBF5</accession>
<dbReference type="EMBL" id="JBBKZU010000003">
    <property type="protein sequence ID" value="MEJ8810987.1"/>
    <property type="molecule type" value="Genomic_DNA"/>
</dbReference>
<evidence type="ECO:0000256" key="1">
    <source>
        <dbReference type="ARBA" id="ARBA00022801"/>
    </source>
</evidence>